<feature type="compositionally biased region" description="Low complexity" evidence="1">
    <location>
        <begin position="1217"/>
        <end position="1236"/>
    </location>
</feature>
<proteinExistence type="predicted"/>
<feature type="region of interest" description="Disordered" evidence="1">
    <location>
        <begin position="214"/>
        <end position="236"/>
    </location>
</feature>
<evidence type="ECO:0000256" key="1">
    <source>
        <dbReference type="SAM" id="MobiDB-lite"/>
    </source>
</evidence>
<dbReference type="EMBL" id="JADBJN010000004">
    <property type="protein sequence ID" value="KAG5666343.1"/>
    <property type="molecule type" value="Genomic_DNA"/>
</dbReference>
<gene>
    <name evidence="2" type="ORF">PVAND_014378</name>
</gene>
<dbReference type="Proteomes" id="UP001107558">
    <property type="component" value="Chromosome 4"/>
</dbReference>
<protein>
    <submittedName>
        <fullName evidence="2">Uncharacterized protein</fullName>
    </submittedName>
</protein>
<evidence type="ECO:0000313" key="3">
    <source>
        <dbReference type="Proteomes" id="UP001107558"/>
    </source>
</evidence>
<reference evidence="2" key="1">
    <citation type="submission" date="2021-03" db="EMBL/GenBank/DDBJ databases">
        <title>Chromosome level genome of the anhydrobiotic midge Polypedilum vanderplanki.</title>
        <authorList>
            <person name="Yoshida Y."/>
            <person name="Kikawada T."/>
            <person name="Gusev O."/>
        </authorList>
    </citation>
    <scope>NUCLEOTIDE SEQUENCE</scope>
    <source>
        <strain evidence="2">NIAS01</strain>
        <tissue evidence="2">Whole body or cell culture</tissue>
    </source>
</reference>
<feature type="compositionally biased region" description="Basic residues" evidence="1">
    <location>
        <begin position="52"/>
        <end position="79"/>
    </location>
</feature>
<feature type="compositionally biased region" description="Polar residues" evidence="1">
    <location>
        <begin position="921"/>
        <end position="948"/>
    </location>
</feature>
<name>A0A9J6B9K4_POLVA</name>
<evidence type="ECO:0000313" key="2">
    <source>
        <dbReference type="EMBL" id="KAG5666343.1"/>
    </source>
</evidence>
<feature type="region of interest" description="Disordered" evidence="1">
    <location>
        <begin position="912"/>
        <end position="948"/>
    </location>
</feature>
<dbReference type="OrthoDB" id="1928087at2759"/>
<feature type="compositionally biased region" description="Basic residues" evidence="1">
    <location>
        <begin position="520"/>
        <end position="560"/>
    </location>
</feature>
<feature type="region of interest" description="Disordered" evidence="1">
    <location>
        <begin position="1169"/>
        <end position="1249"/>
    </location>
</feature>
<feature type="region of interest" description="Disordered" evidence="1">
    <location>
        <begin position="510"/>
        <end position="574"/>
    </location>
</feature>
<keyword evidence="3" id="KW-1185">Reference proteome</keyword>
<feature type="compositionally biased region" description="Basic residues" evidence="1">
    <location>
        <begin position="87"/>
        <end position="97"/>
    </location>
</feature>
<feature type="region of interest" description="Disordered" evidence="1">
    <location>
        <begin position="791"/>
        <end position="827"/>
    </location>
</feature>
<feature type="compositionally biased region" description="Polar residues" evidence="1">
    <location>
        <begin position="791"/>
        <end position="825"/>
    </location>
</feature>
<feature type="region of interest" description="Disordered" evidence="1">
    <location>
        <begin position="46"/>
        <end position="100"/>
    </location>
</feature>
<organism evidence="2 3">
    <name type="scientific">Polypedilum vanderplanki</name>
    <name type="common">Sleeping chironomid midge</name>
    <dbReference type="NCBI Taxonomy" id="319348"/>
    <lineage>
        <taxon>Eukaryota</taxon>
        <taxon>Metazoa</taxon>
        <taxon>Ecdysozoa</taxon>
        <taxon>Arthropoda</taxon>
        <taxon>Hexapoda</taxon>
        <taxon>Insecta</taxon>
        <taxon>Pterygota</taxon>
        <taxon>Neoptera</taxon>
        <taxon>Endopterygota</taxon>
        <taxon>Diptera</taxon>
        <taxon>Nematocera</taxon>
        <taxon>Chironomoidea</taxon>
        <taxon>Chironomidae</taxon>
        <taxon>Chironominae</taxon>
        <taxon>Polypedilum</taxon>
        <taxon>Polypedilum</taxon>
    </lineage>
</organism>
<feature type="compositionally biased region" description="Basic and acidic residues" evidence="1">
    <location>
        <begin position="1184"/>
        <end position="1202"/>
    </location>
</feature>
<sequence length="1249" mass="143096">MFKSQLEPPSDNFMQTQIFVENIFDTVKKAREAKAARSLAETKIIANELSPSKRKKSRKNAKGKRTKVTPTKRKQRKPRTPKEPKRTPRKYTKRVKAKPQNDIDDEEAAFILSSISQRSFDSFYNRFNHSNSVVIPLEQSTPTTTTTVQDHAAAYHHVLLDHNYWVPPPTQPSPAQEIQITPTVAPLQNLPSEVNNNNFDSTNTNAVKKRWLRQATTENSSSPTVTPPETSPNDMLKAPLKKRKLVHEATHEINIDQTTNSTSSPFVCTIKHEEQNQQPVNMAIIKPEVKNEILPYTVDKLREIHEKIELEFGRKETSSVIQKVNNITNDHMHRRYDEIVIKSPEKNMNIYDNRRIIQDHQIKIELPDHQSPATAINIQFHQNHNFNIKPEVFTDSKPTIERLQVSPLDTKIHKIVGESLFIKPETISPQIQFIGEGFQKIQQHQPNVAHKFVHNNVDQCRVNNGQNLQIIYNDKIEPQQCQQIVHESIFKIDNNVYKIIENVPRVEQQQQPIQQIIEKKKPKKEAKVPKAKKIKIPKASKLQNKKVKKSPQKTSKKPKVPKSPTKASKNKESPVKIDKEFIKNFADIEDVPLKFRQNLSNDIEIEKLFDNNTNVRGELQSVIEAVNASPLKFEGNCPKFDASPKNKQVEEQISNNKESEKICDEVNDVNKNHQNTIIVDKVVQNLFKDFEKQEISELKIDANVESIRNEKVFKAIEIPENIVEPSKIKSEFSEKSNSIKNIDENSTTDSCESLSNDLIINNTLSNSPLLSSECILSKDEELNTEISENTNEVLDSSTENNKTSQNNCKSSDEISSNTSLENNSDVPCKSLFKNKQNTKCNKNTLIEEKSNIEIKNKKSKESNIKERKLKVKKLSTEICSEKTKIKTEIIDNELRETIEAEKSTEISQTLSTIKKEEEDIQNSNQSEESSMTKNTNESLPIENSSSPGQINQQVASILEKVISRTIKSDQEVPSMEAITSDEEDDTQYRESVEEFHKDTLERLIQANKRFYRETLGSNSFRGNRSFDYNNDYRRPLKASISFESQYQNNYQNQHHNYQPAFNRSISERWNSNGNYGSFHYDKFHHREQTNTYSMYRAQKASQMDRWNNSCNNNKNTHHQIWNSRVEVHQQQHTISSPILTSQQQHQQIIVTPTDNEKITATVSILPKTKTASSDPRLNPSLVQDIKKDENTTPKKKLSLDQYRKRKSLTNITPLTTSEDMPNSSSKSPSPTSHLSPAFDPSIAAAAATG</sequence>
<accession>A0A9J6B9K4</accession>
<comment type="caution">
    <text evidence="2">The sequence shown here is derived from an EMBL/GenBank/DDBJ whole genome shotgun (WGS) entry which is preliminary data.</text>
</comment>
<dbReference type="AlphaFoldDB" id="A0A9J6B9K4"/>